<sequence>PALDHWSSSHIIAHPLQRINDVPARRLSGADMRSFMNSDRSLSCILFKLSSVVQESAIDIIDSCSVDVPSINSSSSSSSP</sequence>
<comment type="caution">
    <text evidence="1">The sequence shown here is derived from an EMBL/GenBank/DDBJ whole genome shotgun (WGS) entry which is preliminary data.</text>
</comment>
<evidence type="ECO:0000313" key="1">
    <source>
        <dbReference type="EMBL" id="GMT35573.1"/>
    </source>
</evidence>
<dbReference type="Proteomes" id="UP001432322">
    <property type="component" value="Unassembled WGS sequence"/>
</dbReference>
<feature type="non-terminal residue" evidence="1">
    <location>
        <position position="1"/>
    </location>
</feature>
<organism evidence="1 2">
    <name type="scientific">Pristionchus fissidentatus</name>
    <dbReference type="NCBI Taxonomy" id="1538716"/>
    <lineage>
        <taxon>Eukaryota</taxon>
        <taxon>Metazoa</taxon>
        <taxon>Ecdysozoa</taxon>
        <taxon>Nematoda</taxon>
        <taxon>Chromadorea</taxon>
        <taxon>Rhabditida</taxon>
        <taxon>Rhabditina</taxon>
        <taxon>Diplogasteromorpha</taxon>
        <taxon>Diplogasteroidea</taxon>
        <taxon>Neodiplogasteridae</taxon>
        <taxon>Pristionchus</taxon>
    </lineage>
</organism>
<gene>
    <name evidence="1" type="ORF">PFISCL1PPCAC_26870</name>
</gene>
<protein>
    <submittedName>
        <fullName evidence="1">Uncharacterized protein</fullName>
    </submittedName>
</protein>
<dbReference type="AlphaFoldDB" id="A0AAV5WXX3"/>
<proteinExistence type="predicted"/>
<evidence type="ECO:0000313" key="2">
    <source>
        <dbReference type="Proteomes" id="UP001432322"/>
    </source>
</evidence>
<accession>A0AAV5WXX3</accession>
<dbReference type="EMBL" id="BTSY01000007">
    <property type="protein sequence ID" value="GMT35573.1"/>
    <property type="molecule type" value="Genomic_DNA"/>
</dbReference>
<keyword evidence="2" id="KW-1185">Reference proteome</keyword>
<reference evidence="1" key="1">
    <citation type="submission" date="2023-10" db="EMBL/GenBank/DDBJ databases">
        <title>Genome assembly of Pristionchus species.</title>
        <authorList>
            <person name="Yoshida K."/>
            <person name="Sommer R.J."/>
        </authorList>
    </citation>
    <scope>NUCLEOTIDE SEQUENCE</scope>
    <source>
        <strain evidence="1">RS5133</strain>
    </source>
</reference>
<feature type="non-terminal residue" evidence="1">
    <location>
        <position position="80"/>
    </location>
</feature>
<name>A0AAV5WXX3_9BILA</name>